<evidence type="ECO:0000313" key="3">
    <source>
        <dbReference type="Proteomes" id="UP000076738"/>
    </source>
</evidence>
<keyword evidence="1" id="KW-0812">Transmembrane</keyword>
<sequence>MLPNTVLRWVPHASYAVTRDFGAIFSLLTWILFTIITAVLAVFSWAAYGYEIISISSSDFNATQSFWYDRFIPQALMSERETSCQPFTYRLGDSFRTSSRIFTWEIVNVNENEDEQGNWESGGLYTEIPYSNVELQYCDVADIMVTADILQQSVQLDTRIMCTLPIPILARTTVVASRLPPQDTYTQNPWAPWDIYNPAVDTLVGLARPPQSNISAAIDMLGLDLRDQLALFFNLTNGTSPVQLGLLFSFHGSNVNTWCPVAFIGMPGWCTWQDEFEPPLFADSEASAFILEGLSLLHADVLVFYQGPAFLDNTLRNLARGMHSAARADLGSFRANNIFQNTSALQQQINGTQYLPLGNTSDYVPVLSGASTLLNPDPGLNFSALPFNATGPSVIETTYLCNRQVLKSASALFFSITSGTWSNLFGMDSC</sequence>
<dbReference type="Proteomes" id="UP000076738">
    <property type="component" value="Unassembled WGS sequence"/>
</dbReference>
<proteinExistence type="predicted"/>
<dbReference type="STRING" id="1330018.A0A167JU38"/>
<feature type="transmembrane region" description="Helical" evidence="1">
    <location>
        <begin position="21"/>
        <end position="48"/>
    </location>
</feature>
<accession>A0A167JU38</accession>
<name>A0A167JU38_CALVF</name>
<dbReference type="AlphaFoldDB" id="A0A167JU38"/>
<keyword evidence="1" id="KW-1133">Transmembrane helix</keyword>
<dbReference type="OrthoDB" id="2564485at2759"/>
<keyword evidence="1" id="KW-0472">Membrane</keyword>
<keyword evidence="3" id="KW-1185">Reference proteome</keyword>
<protein>
    <submittedName>
        <fullName evidence="2">Uncharacterized protein</fullName>
    </submittedName>
</protein>
<dbReference type="EMBL" id="KV417298">
    <property type="protein sequence ID" value="KZO93902.1"/>
    <property type="molecule type" value="Genomic_DNA"/>
</dbReference>
<gene>
    <name evidence="2" type="ORF">CALVIDRAFT_539554</name>
</gene>
<evidence type="ECO:0000256" key="1">
    <source>
        <dbReference type="SAM" id="Phobius"/>
    </source>
</evidence>
<reference evidence="2 3" key="1">
    <citation type="journal article" date="2016" name="Mol. Biol. Evol.">
        <title>Comparative Genomics of Early-Diverging Mushroom-Forming Fungi Provides Insights into the Origins of Lignocellulose Decay Capabilities.</title>
        <authorList>
            <person name="Nagy L.G."/>
            <person name="Riley R."/>
            <person name="Tritt A."/>
            <person name="Adam C."/>
            <person name="Daum C."/>
            <person name="Floudas D."/>
            <person name="Sun H."/>
            <person name="Yadav J.S."/>
            <person name="Pangilinan J."/>
            <person name="Larsson K.H."/>
            <person name="Matsuura K."/>
            <person name="Barry K."/>
            <person name="Labutti K."/>
            <person name="Kuo R."/>
            <person name="Ohm R.A."/>
            <person name="Bhattacharya S.S."/>
            <person name="Shirouzu T."/>
            <person name="Yoshinaga Y."/>
            <person name="Martin F.M."/>
            <person name="Grigoriev I.V."/>
            <person name="Hibbett D.S."/>
        </authorList>
    </citation>
    <scope>NUCLEOTIDE SEQUENCE [LARGE SCALE GENOMIC DNA]</scope>
    <source>
        <strain evidence="2 3">TUFC12733</strain>
    </source>
</reference>
<organism evidence="2 3">
    <name type="scientific">Calocera viscosa (strain TUFC12733)</name>
    <dbReference type="NCBI Taxonomy" id="1330018"/>
    <lineage>
        <taxon>Eukaryota</taxon>
        <taxon>Fungi</taxon>
        <taxon>Dikarya</taxon>
        <taxon>Basidiomycota</taxon>
        <taxon>Agaricomycotina</taxon>
        <taxon>Dacrymycetes</taxon>
        <taxon>Dacrymycetales</taxon>
        <taxon>Dacrymycetaceae</taxon>
        <taxon>Calocera</taxon>
    </lineage>
</organism>
<evidence type="ECO:0000313" key="2">
    <source>
        <dbReference type="EMBL" id="KZO93902.1"/>
    </source>
</evidence>